<evidence type="ECO:0000313" key="2">
    <source>
        <dbReference type="EMBL" id="RKQ84157.1"/>
    </source>
</evidence>
<comment type="caution">
    <text evidence="2">The sequence shown here is derived from an EMBL/GenBank/DDBJ whole genome shotgun (WGS) entry which is preliminary data.</text>
</comment>
<dbReference type="AlphaFoldDB" id="A0A660KVK3"/>
<evidence type="ECO:0000313" key="3">
    <source>
        <dbReference type="Proteomes" id="UP000267019"/>
    </source>
</evidence>
<gene>
    <name evidence="2" type="ORF">C7438_1334</name>
</gene>
<reference evidence="2 3" key="1">
    <citation type="submission" date="2018-10" db="EMBL/GenBank/DDBJ databases">
        <title>Genomic Encyclopedia of Type Strains, Phase IV (KMG-IV): sequencing the most valuable type-strain genomes for metagenomic binning, comparative biology and taxonomic classification.</title>
        <authorList>
            <person name="Goeker M."/>
        </authorList>
    </citation>
    <scope>NUCLEOTIDE SEQUENCE [LARGE SCALE GENOMIC DNA]</scope>
    <source>
        <strain evidence="2 3">DSM 22653</strain>
    </source>
</reference>
<dbReference type="EMBL" id="RBIJ01000004">
    <property type="protein sequence ID" value="RKQ84157.1"/>
    <property type="molecule type" value="Genomic_DNA"/>
</dbReference>
<dbReference type="Proteomes" id="UP000267019">
    <property type="component" value="Unassembled WGS sequence"/>
</dbReference>
<protein>
    <submittedName>
        <fullName evidence="2">Uncharacterized protein</fullName>
    </submittedName>
</protein>
<evidence type="ECO:0000256" key="1">
    <source>
        <dbReference type="SAM" id="Coils"/>
    </source>
</evidence>
<dbReference type="RefSeq" id="WP_121444581.1">
    <property type="nucleotide sequence ID" value="NZ_RBIJ01000004.1"/>
</dbReference>
<keyword evidence="1" id="KW-0175">Coiled coil</keyword>
<sequence>MSVLRRTLAYGLGTLSVLRAEAVRFLEEGALTAERQRVSPSPWKERLYRLGEEERERLTREFVRACVLRRRLKEELEEQGVASRKDLQALEERLARLEARIEELAALVREFGARVEGE</sequence>
<organism evidence="2 3">
    <name type="scientific">Brockia lithotrophica</name>
    <dbReference type="NCBI Taxonomy" id="933949"/>
    <lineage>
        <taxon>Bacteria</taxon>
        <taxon>Bacillati</taxon>
        <taxon>Bacillota</taxon>
        <taxon>Bacilli</taxon>
        <taxon>Bacillales</taxon>
        <taxon>Bacillales Family X. Incertae Sedis</taxon>
        <taxon>Brockia</taxon>
    </lineage>
</organism>
<accession>A0A660KVK3</accession>
<proteinExistence type="predicted"/>
<keyword evidence="3" id="KW-1185">Reference proteome</keyword>
<feature type="coiled-coil region" evidence="1">
    <location>
        <begin position="73"/>
        <end position="114"/>
    </location>
</feature>
<name>A0A660KVK3_9BACL</name>